<dbReference type="PANTHER" id="PTHR12965:SF0">
    <property type="entry name" value="VACUOLAR PROTEIN SORTING-ASSOCIATED PROTEIN 54"/>
    <property type="match status" value="1"/>
</dbReference>
<organism evidence="9 10">
    <name type="scientific">Cerrena zonata</name>
    <dbReference type="NCBI Taxonomy" id="2478898"/>
    <lineage>
        <taxon>Eukaryota</taxon>
        <taxon>Fungi</taxon>
        <taxon>Dikarya</taxon>
        <taxon>Basidiomycota</taxon>
        <taxon>Agaricomycotina</taxon>
        <taxon>Agaricomycetes</taxon>
        <taxon>Polyporales</taxon>
        <taxon>Cerrenaceae</taxon>
        <taxon>Cerrena</taxon>
    </lineage>
</organism>
<evidence type="ECO:0000256" key="7">
    <source>
        <dbReference type="SAM" id="MobiDB-lite"/>
    </source>
</evidence>
<dbReference type="GO" id="GO:0005829">
    <property type="term" value="C:cytosol"/>
    <property type="evidence" value="ECO:0007669"/>
    <property type="project" value="GOC"/>
</dbReference>
<evidence type="ECO:0000256" key="6">
    <source>
        <dbReference type="ARBA" id="ARBA00023054"/>
    </source>
</evidence>
<feature type="region of interest" description="Disordered" evidence="7">
    <location>
        <begin position="1"/>
        <end position="45"/>
    </location>
</feature>
<evidence type="ECO:0000313" key="10">
    <source>
        <dbReference type="Proteomes" id="UP001385951"/>
    </source>
</evidence>
<dbReference type="InterPro" id="IPR039745">
    <property type="entry name" value="Vps54"/>
</dbReference>
<dbReference type="Pfam" id="PF07928">
    <property type="entry name" value="Vps54"/>
    <property type="match status" value="1"/>
</dbReference>
<feature type="compositionally biased region" description="Polar residues" evidence="7">
    <location>
        <begin position="1196"/>
        <end position="1208"/>
    </location>
</feature>
<feature type="region of interest" description="Disordered" evidence="7">
    <location>
        <begin position="94"/>
        <end position="118"/>
    </location>
</feature>
<gene>
    <name evidence="9" type="ORF">QCA50_003385</name>
</gene>
<comment type="similarity">
    <text evidence="2">Belongs to the VPS54 family.</text>
</comment>
<keyword evidence="5" id="KW-0333">Golgi apparatus</keyword>
<dbReference type="AlphaFoldDB" id="A0AAW0GTV1"/>
<dbReference type="GO" id="GO:0015031">
    <property type="term" value="P:protein transport"/>
    <property type="evidence" value="ECO:0007669"/>
    <property type="project" value="UniProtKB-KW"/>
</dbReference>
<keyword evidence="6" id="KW-0175">Coiled coil</keyword>
<feature type="region of interest" description="Disordered" evidence="7">
    <location>
        <begin position="360"/>
        <end position="407"/>
    </location>
</feature>
<evidence type="ECO:0000256" key="3">
    <source>
        <dbReference type="ARBA" id="ARBA00022448"/>
    </source>
</evidence>
<protein>
    <recommendedName>
        <fullName evidence="8">Vacuolar protein sorting-associated protein 54 C-terminal domain-containing protein</fullName>
    </recommendedName>
</protein>
<dbReference type="GO" id="GO:0042147">
    <property type="term" value="P:retrograde transport, endosome to Golgi"/>
    <property type="evidence" value="ECO:0007669"/>
    <property type="project" value="InterPro"/>
</dbReference>
<dbReference type="GO" id="GO:0019905">
    <property type="term" value="F:syntaxin binding"/>
    <property type="evidence" value="ECO:0007669"/>
    <property type="project" value="TreeGrafter"/>
</dbReference>
<comment type="caution">
    <text evidence="9">The sequence shown here is derived from an EMBL/GenBank/DDBJ whole genome shotgun (WGS) entry which is preliminary data.</text>
</comment>
<accession>A0AAW0GTV1</accession>
<feature type="region of interest" description="Disordered" evidence="7">
    <location>
        <begin position="704"/>
        <end position="763"/>
    </location>
</feature>
<feature type="compositionally biased region" description="Pro residues" evidence="7">
    <location>
        <begin position="1070"/>
        <end position="1079"/>
    </location>
</feature>
<feature type="region of interest" description="Disordered" evidence="7">
    <location>
        <begin position="1145"/>
        <end position="1208"/>
    </location>
</feature>
<evidence type="ECO:0000256" key="5">
    <source>
        <dbReference type="ARBA" id="ARBA00023034"/>
    </source>
</evidence>
<evidence type="ECO:0000256" key="2">
    <source>
        <dbReference type="ARBA" id="ARBA00009150"/>
    </source>
</evidence>
<feature type="compositionally biased region" description="Low complexity" evidence="7">
    <location>
        <begin position="1080"/>
        <end position="1110"/>
    </location>
</feature>
<feature type="region of interest" description="Disordered" evidence="7">
    <location>
        <begin position="1048"/>
        <end position="1132"/>
    </location>
</feature>
<feature type="compositionally biased region" description="Pro residues" evidence="7">
    <location>
        <begin position="707"/>
        <end position="725"/>
    </location>
</feature>
<keyword evidence="3" id="KW-0813">Transport</keyword>
<feature type="region of interest" description="Disordered" evidence="7">
    <location>
        <begin position="142"/>
        <end position="183"/>
    </location>
</feature>
<keyword evidence="10" id="KW-1185">Reference proteome</keyword>
<dbReference type="EMBL" id="JASBNA010000003">
    <property type="protein sequence ID" value="KAK7693813.1"/>
    <property type="molecule type" value="Genomic_DNA"/>
</dbReference>
<dbReference type="GO" id="GO:0006896">
    <property type="term" value="P:Golgi to vacuole transport"/>
    <property type="evidence" value="ECO:0007669"/>
    <property type="project" value="TreeGrafter"/>
</dbReference>
<keyword evidence="4" id="KW-0653">Protein transport</keyword>
<feature type="compositionally biased region" description="Polar residues" evidence="7">
    <location>
        <begin position="1"/>
        <end position="12"/>
    </location>
</feature>
<reference evidence="9 10" key="1">
    <citation type="submission" date="2022-09" db="EMBL/GenBank/DDBJ databases">
        <authorList>
            <person name="Palmer J.M."/>
        </authorList>
    </citation>
    <scope>NUCLEOTIDE SEQUENCE [LARGE SCALE GENOMIC DNA]</scope>
    <source>
        <strain evidence="9 10">DSM 7382</strain>
    </source>
</reference>
<evidence type="ECO:0000256" key="4">
    <source>
        <dbReference type="ARBA" id="ARBA00022927"/>
    </source>
</evidence>
<dbReference type="GO" id="GO:0000938">
    <property type="term" value="C:GARP complex"/>
    <property type="evidence" value="ECO:0007669"/>
    <property type="project" value="InterPro"/>
</dbReference>
<feature type="compositionally biased region" description="Pro residues" evidence="7">
    <location>
        <begin position="382"/>
        <end position="391"/>
    </location>
</feature>
<name>A0AAW0GTV1_9APHY</name>
<dbReference type="Gene3D" id="6.10.250.860">
    <property type="match status" value="1"/>
</dbReference>
<sequence>MSDYASTSSRSATPVGDLPNFASTPRPYRFNWDNRKPGPGSVASEATEGRGEYFASNAIYDLYNTSATSLTTAALPSEWSSTLHGFHAISTVVNNPHKRSDPPKAHSSLPSVPPADLPRVRRKDFDAYLRSVAPEWERFKQNAEQGREGVAQIDGPSSSQHLSVGQEDVPFTPRTPRPLPGRPLPSLESVPELFFDAKFDLGDPRTFNSVIDWEEHNENEISFVDPLSVEHTQPVLDHLSHYADTIEQHLVREISLRSTSFFAALANLQDLQSESEQCLDRIRHLRGLLRDVDEKGAKKGLEIVQRENRLQNIASVKRSVKFVGGVIEMTGVAKSLVNAGQWGEALNVIDELHSLWDADSTQNSLQPPTSPPRTDPRSSPLPTVPESPPESPSGSLSPSSHPKKSTGAVPISSLQAFAALPSHLRDLTLEITSSLTSEVVNVLRLDLIERVDGAQGGRNPEGGLRLSLKDKLRPLLLSLARTSGVREVTLSWKEVVMAEVKGLLRRRIPAFDFDFDDPHSNRGAETAKEVRAMAHLAFMDIAREMYTGFLIFIDGLQAQGTAILEVLEAIRHPKSSIDLSSIREDLSDILSGAGELANGRAAKVVNVRAEQHTNLELVEFYTFFNVSWDFVVKSEVICKRMIVALRGVIVSQAKSFLQAFHQHRISQSAKLVEDEQWNPAEVLPPVQRQIDYIVDSSIQDPRDLLFDPPPPNPLSPLPPNSPLPVTPSLTANGIPPTFLPSSPLPSPNPSRLNGTPRRTNNSGKHLKIEDRNYFAVGATLEVLMLLVDYLKVIMNLPMLTTDSMSRVIELLKAFNSRTCQVVLGAGAMRSAGLKNITAKHLALASQSLSIMISLIPYVRETFRRHLNPKQAVILIEFDKLKRDYQDHQNEIHAKLIAIMGDRLTAHIRTLQTVRWDLPPQREGVNEYMELLVKETVTLHKVLSRYMSPSIVEYVMSQVFAAINHRLSEEYTRIELPSKEAKERLLVDARYLIQKLSGLKNVASPTAMLELVVSEKSLKAPPPSPAPVPTPVVSAPSRFKGMLGRAESLRKASMPTPPVQPSVPEVIEKALPPPSSPTPPVVTSVTPLSSPSPQPQGIQPTPVAEATENTTTPPPLEHPLDQGTPPQLGATVPEPGLIATIENMNGTTTQNESPELRQSGDHSQTLELQEPPITTADMPKSPPPPPTPEKDRVQAAENGNVTGQTEETS</sequence>
<proteinExistence type="inferred from homology"/>
<evidence type="ECO:0000259" key="8">
    <source>
        <dbReference type="Pfam" id="PF07928"/>
    </source>
</evidence>
<evidence type="ECO:0000313" key="9">
    <source>
        <dbReference type="EMBL" id="KAK7693813.1"/>
    </source>
</evidence>
<feature type="domain" description="Vacuolar protein sorting-associated protein 54 C-terminal" evidence="8">
    <location>
        <begin position="771"/>
        <end position="902"/>
    </location>
</feature>
<dbReference type="InterPro" id="IPR012501">
    <property type="entry name" value="Vps54_C"/>
</dbReference>
<dbReference type="Proteomes" id="UP001385951">
    <property type="component" value="Unassembled WGS sequence"/>
</dbReference>
<dbReference type="PANTHER" id="PTHR12965">
    <property type="entry name" value="VACUOLAR PROTEIN SORTING 54"/>
    <property type="match status" value="1"/>
</dbReference>
<comment type="subcellular location">
    <subcellularLocation>
        <location evidence="1">Golgi apparatus</location>
        <location evidence="1">trans-Golgi network</location>
    </subcellularLocation>
</comment>
<evidence type="ECO:0000256" key="1">
    <source>
        <dbReference type="ARBA" id="ARBA00004601"/>
    </source>
</evidence>
<feature type="compositionally biased region" description="Pro residues" evidence="7">
    <location>
        <begin position="173"/>
        <end position="183"/>
    </location>
</feature>